<dbReference type="Proteomes" id="UP000199598">
    <property type="component" value="Unassembled WGS sequence"/>
</dbReference>
<proteinExistence type="predicted"/>
<protein>
    <submittedName>
        <fullName evidence="1">Uncharacterized protein</fullName>
    </submittedName>
</protein>
<sequence length="40" mass="4437">MWLFDHLRTLEAVTAAARHQFTIEPTHLVSMGGLLSFAAP</sequence>
<evidence type="ECO:0000313" key="2">
    <source>
        <dbReference type="Proteomes" id="UP000199598"/>
    </source>
</evidence>
<keyword evidence="2" id="KW-1185">Reference proteome</keyword>
<dbReference type="EMBL" id="FOSK01000024">
    <property type="protein sequence ID" value="SFL22707.1"/>
    <property type="molecule type" value="Genomic_DNA"/>
</dbReference>
<comment type="caution">
    <text evidence="1">The sequence shown here is derived from an EMBL/GenBank/DDBJ whole genome shotgun (WGS) entry which is preliminary data.</text>
</comment>
<organism evidence="1 2">
    <name type="scientific">Pseudovibrio ascidiaceicola</name>
    <dbReference type="NCBI Taxonomy" id="285279"/>
    <lineage>
        <taxon>Bacteria</taxon>
        <taxon>Pseudomonadati</taxon>
        <taxon>Pseudomonadota</taxon>
        <taxon>Alphaproteobacteria</taxon>
        <taxon>Hyphomicrobiales</taxon>
        <taxon>Stappiaceae</taxon>
        <taxon>Pseudovibrio</taxon>
    </lineage>
</organism>
<gene>
    <name evidence="1" type="ORF">SAMN04488518_1244</name>
</gene>
<name>A0A1I4G0H0_9HYPH</name>
<reference evidence="1 2" key="1">
    <citation type="submission" date="2016-10" db="EMBL/GenBank/DDBJ databases">
        <authorList>
            <person name="Varghese N."/>
            <person name="Submissions S."/>
        </authorList>
    </citation>
    <scope>NUCLEOTIDE SEQUENCE [LARGE SCALE GENOMIC DNA]</scope>
    <source>
        <strain evidence="1 2">DSM 16392</strain>
    </source>
</reference>
<evidence type="ECO:0000313" key="1">
    <source>
        <dbReference type="EMBL" id="SFL22707.1"/>
    </source>
</evidence>
<accession>A0A1I4G0H0</accession>